<dbReference type="EMBL" id="RCZA01000005">
    <property type="protein sequence ID" value="TPG83740.1"/>
    <property type="molecule type" value="Genomic_DNA"/>
</dbReference>
<reference evidence="1 2" key="1">
    <citation type="journal article" date="2019" name="Environ. Microbiol.">
        <title>Species interactions and distinct microbial communities in high Arctic permafrost affected cryosols are associated with the CH4 and CO2 gas fluxes.</title>
        <authorList>
            <person name="Altshuler I."/>
            <person name="Hamel J."/>
            <person name="Turney S."/>
            <person name="Magnuson E."/>
            <person name="Levesque R."/>
            <person name="Greer C."/>
            <person name="Whyte L.G."/>
        </authorList>
    </citation>
    <scope>NUCLEOTIDE SEQUENCE [LARGE SCALE GENOMIC DNA]</scope>
    <source>
        <strain evidence="1 2">OWC5</strain>
    </source>
</reference>
<proteinExistence type="predicted"/>
<dbReference type="Proteomes" id="UP000320914">
    <property type="component" value="Unassembled WGS sequence"/>
</dbReference>
<name>A0A502IEX0_9PSED</name>
<organism evidence="1 2">
    <name type="scientific">Pseudomonas mandelii</name>
    <dbReference type="NCBI Taxonomy" id="75612"/>
    <lineage>
        <taxon>Bacteria</taxon>
        <taxon>Pseudomonadati</taxon>
        <taxon>Pseudomonadota</taxon>
        <taxon>Gammaproteobacteria</taxon>
        <taxon>Pseudomonadales</taxon>
        <taxon>Pseudomonadaceae</taxon>
        <taxon>Pseudomonas</taxon>
    </lineage>
</organism>
<evidence type="ECO:0000313" key="2">
    <source>
        <dbReference type="Proteomes" id="UP000320914"/>
    </source>
</evidence>
<evidence type="ECO:0000313" key="1">
    <source>
        <dbReference type="EMBL" id="TPG83740.1"/>
    </source>
</evidence>
<accession>A0A502IEX0</accession>
<sequence>MLYYMADAVALRQPNYAHVGIEFFNSRLYGLGGKLDIGDVLLSADSWEERMYYAWIVIDKKSRAEGLKLDYGKFQNYWPTLDFCAKGWNSQVEKWMNEPD</sequence>
<dbReference type="AlphaFoldDB" id="A0A502IEX0"/>
<comment type="caution">
    <text evidence="1">The sequence shown here is derived from an EMBL/GenBank/DDBJ whole genome shotgun (WGS) entry which is preliminary data.</text>
</comment>
<gene>
    <name evidence="1" type="ORF">EAH74_12620</name>
</gene>
<dbReference type="RefSeq" id="WP_140678797.1">
    <property type="nucleotide sequence ID" value="NZ_RCZA01000005.1"/>
</dbReference>
<protein>
    <submittedName>
        <fullName evidence="1">Uncharacterized protein</fullName>
    </submittedName>
</protein>